<dbReference type="Gene3D" id="1.10.530.10">
    <property type="match status" value="1"/>
</dbReference>
<feature type="domain" description="LysM" evidence="2">
    <location>
        <begin position="639"/>
        <end position="682"/>
    </location>
</feature>
<dbReference type="SUPFAM" id="SSF53955">
    <property type="entry name" value="Lysozyme-like"/>
    <property type="match status" value="1"/>
</dbReference>
<evidence type="ECO:0000256" key="1">
    <source>
        <dbReference type="SAM" id="SignalP"/>
    </source>
</evidence>
<evidence type="ECO:0000313" key="3">
    <source>
        <dbReference type="EMBL" id="OWP84818.1"/>
    </source>
</evidence>
<dbReference type="GO" id="GO:0008932">
    <property type="term" value="F:lytic endotransglycosylase activity"/>
    <property type="evidence" value="ECO:0007669"/>
    <property type="project" value="TreeGrafter"/>
</dbReference>
<dbReference type="PROSITE" id="PS51782">
    <property type="entry name" value="LYSM"/>
    <property type="match status" value="4"/>
</dbReference>
<feature type="domain" description="LysM" evidence="2">
    <location>
        <begin position="520"/>
        <end position="572"/>
    </location>
</feature>
<dbReference type="AlphaFoldDB" id="A0A246GKT9"/>
<sequence length="682" mass="78472">MIRKKLALNLFLLVSAFGTYAQDKIPQDSILKPTNKHSYLDSIKGTFVVNEILDRIENQHIKELSNTQDIFDGIVSDIKNIDLNVKVDFDLPTDLFKERLRLLDEKSPFNIEYNPQLENLVKNFLKNRKRSYERLMGLSQFYFPLFEEAMARYDVPLEIKYLSIVESALRSSAVSRVGATGLWQFMYETGKQYGLKIDSYVDERKDTFKATDAAARYMQSMYKIFGDWELVLASYNSGAGNVSKAIRRSGGLQNFWNIKHKLPRETQGYVPAFLATMYIFEYHKEHGLVPYKPVVKHFETDTIALKRKVSFKQLANLLDMPESDIEFLNPSYKMKVIPYVTGKSNFICLPKKKLAILASNEDKVYAYIDYQESKREKPFIRQFKPRVIKEILGAEKEVEENIASSNKIEPKKPLLQKLHIVRKGEDAKKLAEKYNVAIADIKRWNRLRGIHLLKGSKIRIKYDENNSIAANAVQEPENHNPVALNTIANSNISKNKIVDAATKEAKDKNELTVSTDTPVYEHLVLQGETLYSIAKKHHLFVSDLKKWNQVESGIVNEGDIIKLVEPKKEIIVQTDSYTVKKGDNFSKIAKVHGVTVEELMQWNDKTSKDVKVGEQLKIEKSIVAKVELPKKKIPFDEQKLYIVQKGDSLFKISRKYNTTVAELRKKNNIKENDLQPGMKIKI</sequence>
<proteinExistence type="predicted"/>
<dbReference type="CDD" id="cd16894">
    <property type="entry name" value="MltD-like"/>
    <property type="match status" value="1"/>
</dbReference>
<protein>
    <submittedName>
        <fullName evidence="3">Lytic transglycosylase</fullName>
    </submittedName>
</protein>
<dbReference type="SMART" id="SM00257">
    <property type="entry name" value="LysM"/>
    <property type="match status" value="4"/>
</dbReference>
<name>A0A246GKT9_9FLAO</name>
<feature type="signal peptide" evidence="1">
    <location>
        <begin position="1"/>
        <end position="21"/>
    </location>
</feature>
<dbReference type="PANTHER" id="PTHR33734:SF22">
    <property type="entry name" value="MEMBRANE-BOUND LYTIC MUREIN TRANSGLYCOSYLASE D"/>
    <property type="match status" value="1"/>
</dbReference>
<dbReference type="Gene3D" id="3.10.350.10">
    <property type="entry name" value="LysM domain"/>
    <property type="match status" value="4"/>
</dbReference>
<accession>A0A246GKT9</accession>
<dbReference type="RefSeq" id="WP_088391051.1">
    <property type="nucleotide sequence ID" value="NZ_MTCZ01000017.1"/>
</dbReference>
<evidence type="ECO:0000259" key="2">
    <source>
        <dbReference type="PROSITE" id="PS51782"/>
    </source>
</evidence>
<dbReference type="Proteomes" id="UP000197768">
    <property type="component" value="Unassembled WGS sequence"/>
</dbReference>
<dbReference type="SUPFAM" id="SSF54106">
    <property type="entry name" value="LysM domain"/>
    <property type="match status" value="4"/>
</dbReference>
<feature type="chain" id="PRO_5013281151" evidence="1">
    <location>
        <begin position="22"/>
        <end position="682"/>
    </location>
</feature>
<dbReference type="Pfam" id="PF01464">
    <property type="entry name" value="SLT"/>
    <property type="match status" value="1"/>
</dbReference>
<comment type="caution">
    <text evidence="3">The sequence shown here is derived from an EMBL/GenBank/DDBJ whole genome shotgun (WGS) entry which is preliminary data.</text>
</comment>
<gene>
    <name evidence="3" type="ORF">BWK59_03365</name>
</gene>
<dbReference type="PANTHER" id="PTHR33734">
    <property type="entry name" value="LYSM DOMAIN-CONTAINING GPI-ANCHORED PROTEIN 2"/>
    <property type="match status" value="1"/>
</dbReference>
<dbReference type="InterPro" id="IPR036779">
    <property type="entry name" value="LysM_dom_sf"/>
</dbReference>
<dbReference type="InterPro" id="IPR018392">
    <property type="entry name" value="LysM"/>
</dbReference>
<dbReference type="EMBL" id="MTCZ01000017">
    <property type="protein sequence ID" value="OWP84818.1"/>
    <property type="molecule type" value="Genomic_DNA"/>
</dbReference>
<keyword evidence="1" id="KW-0732">Signal</keyword>
<reference evidence="3 4" key="1">
    <citation type="journal article" date="2017" name="Infect. Genet. Evol.">
        <title>Comparative genome analysis of fish pathogen Flavobacterium columnare reveals extensive sequence diversity within the species.</title>
        <authorList>
            <person name="Kayansamruaj P."/>
            <person name="Dong H.T."/>
            <person name="Hirono I."/>
            <person name="Kondo H."/>
            <person name="Senapin S."/>
            <person name="Rodkhum C."/>
        </authorList>
    </citation>
    <scope>NUCLEOTIDE SEQUENCE [LARGE SCALE GENOMIC DNA]</scope>
    <source>
        <strain evidence="3 4">1215</strain>
    </source>
</reference>
<organism evidence="3 4">
    <name type="scientific">Flavobacterium davisii</name>
    <dbReference type="NCBI Taxonomy" id="2906077"/>
    <lineage>
        <taxon>Bacteria</taxon>
        <taxon>Pseudomonadati</taxon>
        <taxon>Bacteroidota</taxon>
        <taxon>Flavobacteriia</taxon>
        <taxon>Flavobacteriales</taxon>
        <taxon>Flavobacteriaceae</taxon>
        <taxon>Flavobacterium</taxon>
    </lineage>
</organism>
<dbReference type="CDD" id="cd00118">
    <property type="entry name" value="LysM"/>
    <property type="match status" value="4"/>
</dbReference>
<dbReference type="InterPro" id="IPR023346">
    <property type="entry name" value="Lysozyme-like_dom_sf"/>
</dbReference>
<dbReference type="Pfam" id="PF01476">
    <property type="entry name" value="LysM"/>
    <property type="match status" value="4"/>
</dbReference>
<dbReference type="InterPro" id="IPR008258">
    <property type="entry name" value="Transglycosylase_SLT_dom_1"/>
</dbReference>
<feature type="domain" description="LysM" evidence="2">
    <location>
        <begin position="575"/>
        <end position="618"/>
    </location>
</feature>
<feature type="domain" description="LysM" evidence="2">
    <location>
        <begin position="417"/>
        <end position="460"/>
    </location>
</feature>
<evidence type="ECO:0000313" key="4">
    <source>
        <dbReference type="Proteomes" id="UP000197768"/>
    </source>
</evidence>